<evidence type="ECO:0000256" key="1">
    <source>
        <dbReference type="ARBA" id="ARBA00010105"/>
    </source>
</evidence>
<dbReference type="Pfam" id="PF03690">
    <property type="entry name" value="MYG1_exonuc"/>
    <property type="match status" value="1"/>
</dbReference>
<gene>
    <name evidence="2" type="ORF">g.9419</name>
</gene>
<dbReference type="EMBL" id="GECZ01004031">
    <property type="protein sequence ID" value="JAS65738.1"/>
    <property type="molecule type" value="Transcribed_RNA"/>
</dbReference>
<dbReference type="PANTHER" id="PTHR11215">
    <property type="entry name" value="METAL DEPENDENT HYDROLASE - RELATED"/>
    <property type="match status" value="1"/>
</dbReference>
<comment type="similarity">
    <text evidence="1">Belongs to the MYG1 family.</text>
</comment>
<dbReference type="AlphaFoldDB" id="A0A1B6GTH5"/>
<dbReference type="GO" id="GO:0005634">
    <property type="term" value="C:nucleus"/>
    <property type="evidence" value="ECO:0007669"/>
    <property type="project" value="TreeGrafter"/>
</dbReference>
<sequence>MSVLGSLKRLKKSPIKIGTHNGVFHCDEVLGTYMLQLIIPDSVVVRSRNGDVLKECDIVIDVGDEYNPSKRLFDHHQRGFNESVGSILPGKQWSTKLSSAGLVYCHFGKEVLKKILGDDSLSGDKLEAIFDHVYEDFIQEIDAIDNGFPMFDSEPRYRITTNLSSRVNQLNKQWNTSDADFNEEEAFSNAQKYVGSEFESKVKRAEHVWWPARKIVSESISQRFETDPSGHIIELERHCPWKEHFFNIEKEMNLPKDIYYVIFCDNHDNWRVQAVSVNSGSYICRIFLPDEWQGLRDEELSKVANIEGCIFVHHTGFIGGNKTRKGAMEMAIRSIAMWKNKSCL</sequence>
<proteinExistence type="inferred from homology"/>
<evidence type="ECO:0000313" key="2">
    <source>
        <dbReference type="EMBL" id="JAS65738.1"/>
    </source>
</evidence>
<dbReference type="PANTHER" id="PTHR11215:SF1">
    <property type="entry name" value="MYG1 EXONUCLEASE"/>
    <property type="match status" value="1"/>
</dbReference>
<dbReference type="GO" id="GO:0005737">
    <property type="term" value="C:cytoplasm"/>
    <property type="evidence" value="ECO:0007669"/>
    <property type="project" value="TreeGrafter"/>
</dbReference>
<dbReference type="InterPro" id="IPR003226">
    <property type="entry name" value="MYG1_exonuclease"/>
</dbReference>
<name>A0A1B6GTH5_9HEMI</name>
<reference evidence="2" key="1">
    <citation type="submission" date="2015-11" db="EMBL/GenBank/DDBJ databases">
        <title>De novo transcriptome assembly of four potential Pierce s Disease insect vectors from Arizona vineyards.</title>
        <authorList>
            <person name="Tassone E.E."/>
        </authorList>
    </citation>
    <scope>NUCLEOTIDE SEQUENCE</scope>
</reference>
<protein>
    <recommendedName>
        <fullName evidence="3">MYG1</fullName>
    </recommendedName>
</protein>
<accession>A0A1B6GTH5</accession>
<evidence type="ECO:0008006" key="3">
    <source>
        <dbReference type="Google" id="ProtNLM"/>
    </source>
</evidence>
<organism evidence="2">
    <name type="scientific">Cuerna arida</name>
    <dbReference type="NCBI Taxonomy" id="1464854"/>
    <lineage>
        <taxon>Eukaryota</taxon>
        <taxon>Metazoa</taxon>
        <taxon>Ecdysozoa</taxon>
        <taxon>Arthropoda</taxon>
        <taxon>Hexapoda</taxon>
        <taxon>Insecta</taxon>
        <taxon>Pterygota</taxon>
        <taxon>Neoptera</taxon>
        <taxon>Paraneoptera</taxon>
        <taxon>Hemiptera</taxon>
        <taxon>Auchenorrhyncha</taxon>
        <taxon>Membracoidea</taxon>
        <taxon>Cicadellidae</taxon>
        <taxon>Cicadellinae</taxon>
        <taxon>Proconiini</taxon>
        <taxon>Cuerna</taxon>
    </lineage>
</organism>